<evidence type="ECO:0008006" key="3">
    <source>
        <dbReference type="Google" id="ProtNLM"/>
    </source>
</evidence>
<gene>
    <name evidence="1" type="ORF">AOB46_10515</name>
</gene>
<evidence type="ECO:0000313" key="1">
    <source>
        <dbReference type="EMBL" id="KPE51100.1"/>
    </source>
</evidence>
<dbReference type="Pfam" id="PF09697">
    <property type="entry name" value="Porph_ging"/>
    <property type="match status" value="1"/>
</dbReference>
<dbReference type="AlphaFoldDB" id="A0A0N1KSD3"/>
<dbReference type="PATRIC" id="fig|253.9.peg.3926"/>
<dbReference type="Proteomes" id="UP000037953">
    <property type="component" value="Unassembled WGS sequence"/>
</dbReference>
<dbReference type="NCBIfam" id="TIGR01200">
    <property type="entry name" value="GLPGLI"/>
    <property type="match status" value="1"/>
</dbReference>
<reference evidence="1 2" key="1">
    <citation type="journal article" date="2015" name="Genom Data">
        <title>Draft genome sequence of a multidrug-resistant Chryseobacterium indologenes isolate from Malaysia.</title>
        <authorList>
            <person name="Yu C.Y."/>
            <person name="Ang G.Y."/>
            <person name="Cheng H.J."/>
            <person name="Cheong Y.M."/>
            <person name="Yin W.F."/>
            <person name="Chan K.G."/>
        </authorList>
    </citation>
    <scope>NUCLEOTIDE SEQUENCE [LARGE SCALE GENOMIC DNA]</scope>
    <source>
        <strain evidence="1 2">CI_885</strain>
    </source>
</reference>
<proteinExistence type="predicted"/>
<organism evidence="1 2">
    <name type="scientific">Chryseobacterium indologenes</name>
    <name type="common">Flavobacterium indologenes</name>
    <dbReference type="NCBI Taxonomy" id="253"/>
    <lineage>
        <taxon>Bacteria</taxon>
        <taxon>Pseudomonadati</taxon>
        <taxon>Bacteroidota</taxon>
        <taxon>Flavobacteriia</taxon>
        <taxon>Flavobacteriales</taxon>
        <taxon>Weeksellaceae</taxon>
        <taxon>Chryseobacterium group</taxon>
        <taxon>Chryseobacterium</taxon>
    </lineage>
</organism>
<name>A0A0N1KSD3_CHRID</name>
<protein>
    <recommendedName>
        <fullName evidence="3">GLPGLI family protein</fullName>
    </recommendedName>
</protein>
<dbReference type="EMBL" id="LJOD01000006">
    <property type="protein sequence ID" value="KPE51100.1"/>
    <property type="molecule type" value="Genomic_DNA"/>
</dbReference>
<sequence length="252" mass="29733">MKSDMDSDSLITDYMSLDTDGKRSYFYNTAKYEKDSAYAAEKDFAKLFKRRNYNRNLNYLIEKDYSKKTLSFYDQFKSVKLVTTDSEIPRWRIEKEFVKINNIQCQKAVTDYKGRTWEAYFSKDYPVNDGPYKFSGLPGLVVSIKDSEGQHMFNLIQIKKMKTLFDRVPENSRKMSENEYKKLMKNYTFIPSEDFEAFNADTKAGTIGVQLKDGYTVQYNVKELEKSVRKGETIDDEILRRLKRTNNPIERD</sequence>
<evidence type="ECO:0000313" key="2">
    <source>
        <dbReference type="Proteomes" id="UP000037953"/>
    </source>
</evidence>
<dbReference type="InterPro" id="IPR005901">
    <property type="entry name" value="GLPGLI"/>
</dbReference>
<accession>A0A0N1KSD3</accession>
<comment type="caution">
    <text evidence="1">The sequence shown here is derived from an EMBL/GenBank/DDBJ whole genome shotgun (WGS) entry which is preliminary data.</text>
</comment>
<reference evidence="2" key="2">
    <citation type="submission" date="2015-09" db="EMBL/GenBank/DDBJ databases">
        <title>Draft genome sequence of a multidrug-resistant Chryseobacterium indologenes isolate from Malaysia.</title>
        <authorList>
            <person name="Yu C.Y."/>
            <person name="Ang G.Y."/>
            <person name="Chan K.-G."/>
        </authorList>
    </citation>
    <scope>NUCLEOTIDE SEQUENCE [LARGE SCALE GENOMIC DNA]</scope>
    <source>
        <strain evidence="2">CI_885</strain>
    </source>
</reference>